<reference evidence="10" key="1">
    <citation type="submission" date="2018-06" db="EMBL/GenBank/DDBJ databases">
        <title>Genome assembly of Danube salmon.</title>
        <authorList>
            <person name="Macqueen D.J."/>
            <person name="Gundappa M.K."/>
        </authorList>
    </citation>
    <scope>NUCLEOTIDE SEQUENCE [LARGE SCALE GENOMIC DNA]</scope>
</reference>
<organism evidence="9 10">
    <name type="scientific">Hucho hucho</name>
    <name type="common">huchen</name>
    <dbReference type="NCBI Taxonomy" id="62062"/>
    <lineage>
        <taxon>Eukaryota</taxon>
        <taxon>Metazoa</taxon>
        <taxon>Chordata</taxon>
        <taxon>Craniata</taxon>
        <taxon>Vertebrata</taxon>
        <taxon>Euteleostomi</taxon>
        <taxon>Actinopterygii</taxon>
        <taxon>Neopterygii</taxon>
        <taxon>Teleostei</taxon>
        <taxon>Protacanthopterygii</taxon>
        <taxon>Salmoniformes</taxon>
        <taxon>Salmonidae</taxon>
        <taxon>Salmoninae</taxon>
        <taxon>Hucho</taxon>
    </lineage>
</organism>
<dbReference type="InterPro" id="IPR024298">
    <property type="entry name" value="Sec16_Sec23-bd"/>
</dbReference>
<feature type="region of interest" description="Disordered" evidence="7">
    <location>
        <begin position="60"/>
        <end position="87"/>
    </location>
</feature>
<keyword evidence="5" id="KW-0256">Endoplasmic reticulum</keyword>
<evidence type="ECO:0000256" key="1">
    <source>
        <dbReference type="ARBA" id="ARBA00004240"/>
    </source>
</evidence>
<dbReference type="PANTHER" id="PTHR13923">
    <property type="entry name" value="SEC31-RELATED PROTEIN"/>
    <property type="match status" value="1"/>
</dbReference>
<dbReference type="GO" id="GO:0090110">
    <property type="term" value="P:COPII-coated vesicle cargo loading"/>
    <property type="evidence" value="ECO:0007669"/>
    <property type="project" value="TreeGrafter"/>
</dbReference>
<dbReference type="InterPro" id="IPR040251">
    <property type="entry name" value="SEC31-like"/>
</dbReference>
<protein>
    <recommendedName>
        <fullName evidence="8">Sec16 Sec23-binding domain-containing protein</fullName>
    </recommendedName>
</protein>
<keyword evidence="6" id="KW-0931">ER-Golgi transport</keyword>
<dbReference type="AlphaFoldDB" id="A0A4W5Q742"/>
<keyword evidence="4" id="KW-0677">Repeat</keyword>
<feature type="domain" description="Sec16 Sec23-binding" evidence="8">
    <location>
        <begin position="110"/>
        <end position="160"/>
    </location>
</feature>
<dbReference type="GO" id="GO:0005198">
    <property type="term" value="F:structural molecule activity"/>
    <property type="evidence" value="ECO:0007669"/>
    <property type="project" value="TreeGrafter"/>
</dbReference>
<evidence type="ECO:0000313" key="9">
    <source>
        <dbReference type="Ensembl" id="ENSHHUP00000069745.1"/>
    </source>
</evidence>
<dbReference type="Pfam" id="PF12931">
    <property type="entry name" value="TPR_Sec16"/>
    <property type="match status" value="1"/>
</dbReference>
<proteinExistence type="predicted"/>
<evidence type="ECO:0000256" key="6">
    <source>
        <dbReference type="ARBA" id="ARBA00022892"/>
    </source>
</evidence>
<accession>A0A4W5Q742</accession>
<keyword evidence="10" id="KW-1185">Reference proteome</keyword>
<dbReference type="GO" id="GO:0030127">
    <property type="term" value="C:COPII vesicle coat"/>
    <property type="evidence" value="ECO:0007669"/>
    <property type="project" value="TreeGrafter"/>
</dbReference>
<evidence type="ECO:0000256" key="3">
    <source>
        <dbReference type="ARBA" id="ARBA00022574"/>
    </source>
</evidence>
<reference evidence="9" key="2">
    <citation type="submission" date="2025-08" db="UniProtKB">
        <authorList>
            <consortium name="Ensembl"/>
        </authorList>
    </citation>
    <scope>IDENTIFICATION</scope>
</reference>
<comment type="subcellular location">
    <subcellularLocation>
        <location evidence="1">Endoplasmic reticulum</location>
    </subcellularLocation>
</comment>
<dbReference type="GeneTree" id="ENSGT00390000003175"/>
<evidence type="ECO:0000313" key="10">
    <source>
        <dbReference type="Proteomes" id="UP000314982"/>
    </source>
</evidence>
<feature type="compositionally biased region" description="Low complexity" evidence="7">
    <location>
        <begin position="74"/>
        <end position="84"/>
    </location>
</feature>
<keyword evidence="3" id="KW-0853">WD repeat</keyword>
<evidence type="ECO:0000256" key="5">
    <source>
        <dbReference type="ARBA" id="ARBA00022824"/>
    </source>
</evidence>
<dbReference type="GO" id="GO:0007029">
    <property type="term" value="P:endoplasmic reticulum organization"/>
    <property type="evidence" value="ECO:0007669"/>
    <property type="project" value="TreeGrafter"/>
</dbReference>
<dbReference type="Ensembl" id="ENSHHUT00000072069.1">
    <property type="protein sequence ID" value="ENSHHUP00000069745.1"/>
    <property type="gene ID" value="ENSHHUG00000041069.1"/>
</dbReference>
<reference evidence="9" key="3">
    <citation type="submission" date="2025-09" db="UniProtKB">
        <authorList>
            <consortium name="Ensembl"/>
        </authorList>
    </citation>
    <scope>IDENTIFICATION</scope>
</reference>
<dbReference type="STRING" id="62062.ENSHHUP00000069745"/>
<evidence type="ECO:0000259" key="8">
    <source>
        <dbReference type="Pfam" id="PF12931"/>
    </source>
</evidence>
<dbReference type="PANTHER" id="PTHR13923:SF22">
    <property type="entry name" value="PROTEIN TRANSPORT PROTEIN SEC31B"/>
    <property type="match status" value="1"/>
</dbReference>
<evidence type="ECO:0000256" key="2">
    <source>
        <dbReference type="ARBA" id="ARBA00022448"/>
    </source>
</evidence>
<name>A0A4W5Q742_9TELE</name>
<evidence type="ECO:0000256" key="4">
    <source>
        <dbReference type="ARBA" id="ARBA00022737"/>
    </source>
</evidence>
<dbReference type="Gene3D" id="1.25.40.1030">
    <property type="match status" value="1"/>
</dbReference>
<sequence length="172" mass="18935">RLQVNFEDEARVKFLRLLGFSKEDLERKISTCLGKNLQPNGHGVDANHLAEKIQLLSAQRSEESGDAVDSTKTPDSSSPSDFFSHIPPQPQDKEKISFQIPVSADADGLISQALLVGNFEGAVDLCLNDGRYAEAILLAISGGEELLQKTQQTYLDKQRNSISMVRQGTYLD</sequence>
<dbReference type="GO" id="GO:0070971">
    <property type="term" value="C:endoplasmic reticulum exit site"/>
    <property type="evidence" value="ECO:0007669"/>
    <property type="project" value="TreeGrafter"/>
</dbReference>
<keyword evidence="2" id="KW-0813">Transport</keyword>
<dbReference type="Proteomes" id="UP000314982">
    <property type="component" value="Unassembled WGS sequence"/>
</dbReference>
<evidence type="ECO:0000256" key="7">
    <source>
        <dbReference type="SAM" id="MobiDB-lite"/>
    </source>
</evidence>